<dbReference type="SUPFAM" id="SSF57701">
    <property type="entry name" value="Zn2/Cys6 DNA-binding domain"/>
    <property type="match status" value="1"/>
</dbReference>
<name>A0A6A6WTA1_9PLEO</name>
<protein>
    <recommendedName>
        <fullName evidence="2">Zn(2)-C6 fungal-type domain-containing protein</fullName>
    </recommendedName>
</protein>
<dbReference type="GO" id="GO:0000981">
    <property type="term" value="F:DNA-binding transcription factor activity, RNA polymerase II-specific"/>
    <property type="evidence" value="ECO:0007669"/>
    <property type="project" value="InterPro"/>
</dbReference>
<organism evidence="3 4">
    <name type="scientific">Melanomma pulvis-pyrius CBS 109.77</name>
    <dbReference type="NCBI Taxonomy" id="1314802"/>
    <lineage>
        <taxon>Eukaryota</taxon>
        <taxon>Fungi</taxon>
        <taxon>Dikarya</taxon>
        <taxon>Ascomycota</taxon>
        <taxon>Pezizomycotina</taxon>
        <taxon>Dothideomycetes</taxon>
        <taxon>Pleosporomycetidae</taxon>
        <taxon>Pleosporales</taxon>
        <taxon>Melanommataceae</taxon>
        <taxon>Melanomma</taxon>
    </lineage>
</organism>
<evidence type="ECO:0000313" key="3">
    <source>
        <dbReference type="EMBL" id="KAF2787027.1"/>
    </source>
</evidence>
<accession>A0A6A6WTA1</accession>
<dbReference type="InterPro" id="IPR001138">
    <property type="entry name" value="Zn2Cys6_DnaBD"/>
</dbReference>
<gene>
    <name evidence="3" type="ORF">K505DRAFT_258600</name>
</gene>
<dbReference type="Pfam" id="PF00172">
    <property type="entry name" value="Zn_clus"/>
    <property type="match status" value="1"/>
</dbReference>
<dbReference type="InterPro" id="IPR036864">
    <property type="entry name" value="Zn2-C6_fun-type_DNA-bd_sf"/>
</dbReference>
<proteinExistence type="predicted"/>
<reference evidence="3" key="1">
    <citation type="journal article" date="2020" name="Stud. Mycol.">
        <title>101 Dothideomycetes genomes: a test case for predicting lifestyles and emergence of pathogens.</title>
        <authorList>
            <person name="Haridas S."/>
            <person name="Albert R."/>
            <person name="Binder M."/>
            <person name="Bloem J."/>
            <person name="Labutti K."/>
            <person name="Salamov A."/>
            <person name="Andreopoulos B."/>
            <person name="Baker S."/>
            <person name="Barry K."/>
            <person name="Bills G."/>
            <person name="Bluhm B."/>
            <person name="Cannon C."/>
            <person name="Castanera R."/>
            <person name="Culley D."/>
            <person name="Daum C."/>
            <person name="Ezra D."/>
            <person name="Gonzalez J."/>
            <person name="Henrissat B."/>
            <person name="Kuo A."/>
            <person name="Liang C."/>
            <person name="Lipzen A."/>
            <person name="Lutzoni F."/>
            <person name="Magnuson J."/>
            <person name="Mondo S."/>
            <person name="Nolan M."/>
            <person name="Ohm R."/>
            <person name="Pangilinan J."/>
            <person name="Park H.-J."/>
            <person name="Ramirez L."/>
            <person name="Alfaro M."/>
            <person name="Sun H."/>
            <person name="Tritt A."/>
            <person name="Yoshinaga Y."/>
            <person name="Zwiers L.-H."/>
            <person name="Turgeon B."/>
            <person name="Goodwin S."/>
            <person name="Spatafora J."/>
            <person name="Crous P."/>
            <person name="Grigoriev I."/>
        </authorList>
    </citation>
    <scope>NUCLEOTIDE SEQUENCE</scope>
    <source>
        <strain evidence="3">CBS 109.77</strain>
    </source>
</reference>
<dbReference type="PROSITE" id="PS50048">
    <property type="entry name" value="ZN2_CY6_FUNGAL_2"/>
    <property type="match status" value="1"/>
</dbReference>
<dbReference type="OrthoDB" id="5069333at2759"/>
<dbReference type="Proteomes" id="UP000799757">
    <property type="component" value="Unassembled WGS sequence"/>
</dbReference>
<dbReference type="CDD" id="cd00067">
    <property type="entry name" value="GAL4"/>
    <property type="match status" value="1"/>
</dbReference>
<evidence type="ECO:0000259" key="2">
    <source>
        <dbReference type="PROSITE" id="PS50048"/>
    </source>
</evidence>
<dbReference type="AlphaFoldDB" id="A0A6A6WTA1"/>
<keyword evidence="1" id="KW-0539">Nucleus</keyword>
<keyword evidence="4" id="KW-1185">Reference proteome</keyword>
<evidence type="ECO:0000256" key="1">
    <source>
        <dbReference type="ARBA" id="ARBA00023242"/>
    </source>
</evidence>
<evidence type="ECO:0000313" key="4">
    <source>
        <dbReference type="Proteomes" id="UP000799757"/>
    </source>
</evidence>
<dbReference type="Gene3D" id="4.10.240.10">
    <property type="entry name" value="Zn(2)-C6 fungal-type DNA-binding domain"/>
    <property type="match status" value="1"/>
</dbReference>
<sequence length="54" mass="6147">MRTVCDACARAKVKCDKVKPTCQRCSNKSISRNYSLSKRHALPSLNTFWVPFSL</sequence>
<feature type="domain" description="Zn(2)-C6 fungal-type" evidence="2">
    <location>
        <begin position="4"/>
        <end position="34"/>
    </location>
</feature>
<dbReference type="EMBL" id="MU002371">
    <property type="protein sequence ID" value="KAF2787027.1"/>
    <property type="molecule type" value="Genomic_DNA"/>
</dbReference>
<dbReference type="GO" id="GO:0008270">
    <property type="term" value="F:zinc ion binding"/>
    <property type="evidence" value="ECO:0007669"/>
    <property type="project" value="InterPro"/>
</dbReference>